<name>A0A7C6A8J6_UNCW3</name>
<dbReference type="GO" id="GO:0005886">
    <property type="term" value="C:plasma membrane"/>
    <property type="evidence" value="ECO:0007669"/>
    <property type="project" value="UniProtKB-SubCell"/>
</dbReference>
<gene>
    <name evidence="2" type="ORF">ENW73_00985</name>
</gene>
<keyword evidence="1" id="KW-0472">Membrane</keyword>
<reference evidence="2" key="1">
    <citation type="journal article" date="2020" name="mSystems">
        <title>Genome- and Community-Level Interaction Insights into Carbon Utilization and Element Cycling Functions of Hydrothermarchaeota in Hydrothermal Sediment.</title>
        <authorList>
            <person name="Zhou Z."/>
            <person name="Liu Y."/>
            <person name="Xu W."/>
            <person name="Pan J."/>
            <person name="Luo Z.H."/>
            <person name="Li M."/>
        </authorList>
    </citation>
    <scope>NUCLEOTIDE SEQUENCE [LARGE SCALE GENOMIC DNA]</scope>
    <source>
        <strain evidence="2">SpSt-876</strain>
    </source>
</reference>
<dbReference type="PANTHER" id="PTHR43471">
    <property type="entry name" value="ABC TRANSPORTER PERMEASE"/>
    <property type="match status" value="1"/>
</dbReference>
<keyword evidence="1" id="KW-0812">Transmembrane</keyword>
<dbReference type="AlphaFoldDB" id="A0A7C6A8J6"/>
<proteinExistence type="predicted"/>
<feature type="transmembrane region" description="Helical" evidence="1">
    <location>
        <begin position="20"/>
        <end position="37"/>
    </location>
</feature>
<feature type="transmembrane region" description="Helical" evidence="1">
    <location>
        <begin position="52"/>
        <end position="74"/>
    </location>
</feature>
<dbReference type="Pfam" id="PF12679">
    <property type="entry name" value="ABC2_membrane_2"/>
    <property type="match status" value="1"/>
</dbReference>
<feature type="transmembrane region" description="Helical" evidence="1">
    <location>
        <begin position="223"/>
        <end position="248"/>
    </location>
</feature>
<comment type="caution">
    <text evidence="2">The sequence shown here is derived from an EMBL/GenBank/DDBJ whole genome shotgun (WGS) entry which is preliminary data.</text>
</comment>
<feature type="transmembrane region" description="Helical" evidence="1">
    <location>
        <begin position="186"/>
        <end position="203"/>
    </location>
</feature>
<feature type="transmembrane region" description="Helical" evidence="1">
    <location>
        <begin position="141"/>
        <end position="174"/>
    </location>
</feature>
<organism evidence="2">
    <name type="scientific">candidate division WOR-3 bacterium</name>
    <dbReference type="NCBI Taxonomy" id="2052148"/>
    <lineage>
        <taxon>Bacteria</taxon>
        <taxon>Bacteria division WOR-3</taxon>
    </lineage>
</organism>
<feature type="transmembrane region" description="Helical" evidence="1">
    <location>
        <begin position="95"/>
        <end position="121"/>
    </location>
</feature>
<evidence type="ECO:0000313" key="2">
    <source>
        <dbReference type="EMBL" id="HHS51429.1"/>
    </source>
</evidence>
<dbReference type="GO" id="GO:0140359">
    <property type="term" value="F:ABC-type transporter activity"/>
    <property type="evidence" value="ECO:0007669"/>
    <property type="project" value="InterPro"/>
</dbReference>
<dbReference type="EMBL" id="DTLI01000024">
    <property type="protein sequence ID" value="HHS51429.1"/>
    <property type="molecule type" value="Genomic_DNA"/>
</dbReference>
<accession>A0A7C6A8J6</accession>
<keyword evidence="1" id="KW-1133">Transmembrane helix</keyword>
<evidence type="ECO:0000256" key="1">
    <source>
        <dbReference type="SAM" id="Phobius"/>
    </source>
</evidence>
<protein>
    <submittedName>
        <fullName evidence="2">ABC transporter permease</fullName>
    </submittedName>
</protein>
<sequence>MKILTIVENTFKEAVRDRILIVLLVIGFLAIGSAKIIKPLALGEEAKIIKDLGLATITFTSVLITILIGGKLVYKEIEKRTIYIMLAKPVHRYQFIIGKYFGLLLLIFFTMTIMTGGYYLMLFITTTEATFSLLLPIMMSFFELTIVTALALFFSSIATPITASLITFVVYFISHFTRDLKALSQISPSIIVKALANFFYYALPNLSNFNIRNLVVHNAIINQNAIFLSILYALIYSALILCFAALIFQRKDF</sequence>
<dbReference type="PANTHER" id="PTHR43471:SF10">
    <property type="entry name" value="SLL1107 PROTEIN"/>
    <property type="match status" value="1"/>
</dbReference>